<organism evidence="2 3">
    <name type="scientific">Tepidiphilus thermophilus</name>
    <dbReference type="NCBI Taxonomy" id="876478"/>
    <lineage>
        <taxon>Bacteria</taxon>
        <taxon>Pseudomonadati</taxon>
        <taxon>Pseudomonadota</taxon>
        <taxon>Hydrogenophilia</taxon>
        <taxon>Hydrogenophilales</taxon>
        <taxon>Hydrogenophilaceae</taxon>
        <taxon>Tepidiphilus</taxon>
    </lineage>
</organism>
<evidence type="ECO:0000256" key="1">
    <source>
        <dbReference type="SAM" id="MobiDB-lite"/>
    </source>
</evidence>
<name>A0A0K6IRY9_9PROT</name>
<dbReference type="OrthoDB" id="8794766at2"/>
<evidence type="ECO:0000313" key="2">
    <source>
        <dbReference type="EMBL" id="CUB05863.1"/>
    </source>
</evidence>
<gene>
    <name evidence="2" type="ORF">Ga0061068_102177</name>
</gene>
<reference evidence="3" key="1">
    <citation type="submission" date="2015-08" db="EMBL/GenBank/DDBJ databases">
        <authorList>
            <person name="Babu N.S."/>
            <person name="Beckwith C.J."/>
            <person name="Beseler K.G."/>
            <person name="Brison A."/>
            <person name="Carone J.V."/>
            <person name="Caskin T.P."/>
            <person name="Diamond M."/>
            <person name="Durham M.E."/>
            <person name="Foxe J.M."/>
            <person name="Go M."/>
            <person name="Henderson B.A."/>
            <person name="Jones I.B."/>
            <person name="McGettigan J.A."/>
            <person name="Micheletti S.J."/>
            <person name="Nasrallah M.E."/>
            <person name="Ortiz D."/>
            <person name="Piller C.R."/>
            <person name="Privatt S.R."/>
            <person name="Schneider S.L."/>
            <person name="Sharp S."/>
            <person name="Smith T.C."/>
            <person name="Stanton J.D."/>
            <person name="Ullery H.E."/>
            <person name="Wilson R.J."/>
            <person name="Serrano M.G."/>
            <person name="Buck G."/>
            <person name="Lee V."/>
            <person name="Wang Y."/>
            <person name="Carvalho R."/>
            <person name="Voegtly L."/>
            <person name="Shi R."/>
            <person name="Duckworth R."/>
            <person name="Johnson A."/>
            <person name="Loviza R."/>
            <person name="Walstead R."/>
            <person name="Shah Z."/>
            <person name="Kiflezghi M."/>
            <person name="Wade K."/>
            <person name="Ball S.L."/>
            <person name="Bradley K.W."/>
            <person name="Asai D.J."/>
            <person name="Bowman C.A."/>
            <person name="Russell D.A."/>
            <person name="Pope W.H."/>
            <person name="Jacobs-Sera D."/>
            <person name="Hendrix R.W."/>
            <person name="Hatfull G.F."/>
        </authorList>
    </citation>
    <scope>NUCLEOTIDE SEQUENCE [LARGE SCALE GENOMIC DNA]</scope>
    <source>
        <strain evidence="3">JCM 19170</strain>
    </source>
</reference>
<dbReference type="Proteomes" id="UP000182108">
    <property type="component" value="Unassembled WGS sequence"/>
</dbReference>
<keyword evidence="3" id="KW-1185">Reference proteome</keyword>
<evidence type="ECO:0000313" key="3">
    <source>
        <dbReference type="Proteomes" id="UP000182108"/>
    </source>
</evidence>
<protein>
    <submittedName>
        <fullName evidence="2">Uncharacterized protein</fullName>
    </submittedName>
</protein>
<dbReference type="EMBL" id="CYHH01000002">
    <property type="protein sequence ID" value="CUB05863.1"/>
    <property type="molecule type" value="Genomic_DNA"/>
</dbReference>
<feature type="region of interest" description="Disordered" evidence="1">
    <location>
        <begin position="83"/>
        <end position="115"/>
    </location>
</feature>
<accession>A0A0K6IRY9</accession>
<dbReference type="RefSeq" id="WP_072247894.1">
    <property type="nucleotide sequence ID" value="NZ_CYHH01000002.1"/>
</dbReference>
<sequence>MAEVFLSHDLVLTKTVDGFDELERRSRGLHVRARRILILCDGNRRLGEIVSVLGASAVAVAFELMEQGFLAVSASAELHSPALSSAGAKEKEPEPAGPSGMFRKSRDEGNKASSRNRRRSIAMARMYMFDMVHRLLGDQEEPARAYLRDARSPEALVDAFYECLLLIEEISGAEMAGKVASQLLEMVPEELMETLSRRTALLGQG</sequence>
<dbReference type="AlphaFoldDB" id="A0A0K6IRY9"/>
<proteinExistence type="predicted"/>